<dbReference type="EMBL" id="BPVZ01000028">
    <property type="protein sequence ID" value="GKV08049.1"/>
    <property type="molecule type" value="Genomic_DNA"/>
</dbReference>
<name>A0AAV5J0B1_9ROSI</name>
<dbReference type="InterPro" id="IPR000743">
    <property type="entry name" value="Glyco_hydro_28"/>
</dbReference>
<keyword evidence="6 9" id="KW-0326">Glycosidase</keyword>
<keyword evidence="3" id="KW-0134">Cell wall</keyword>
<keyword evidence="4" id="KW-0964">Secreted</keyword>
<gene>
    <name evidence="11" type="ORF">SLEP1_g19736</name>
</gene>
<evidence type="ECO:0000256" key="2">
    <source>
        <dbReference type="ARBA" id="ARBA00008834"/>
    </source>
</evidence>
<dbReference type="GO" id="GO:0004650">
    <property type="term" value="F:polygalacturonase activity"/>
    <property type="evidence" value="ECO:0007669"/>
    <property type="project" value="InterPro"/>
</dbReference>
<dbReference type="Gene3D" id="2.160.20.10">
    <property type="entry name" value="Single-stranded right-handed beta-helix, Pectin lyase-like"/>
    <property type="match status" value="1"/>
</dbReference>
<accession>A0AAV5J0B1</accession>
<keyword evidence="10" id="KW-0472">Membrane</keyword>
<keyword evidence="12" id="KW-1185">Reference proteome</keyword>
<dbReference type="InterPro" id="IPR011050">
    <property type="entry name" value="Pectin_lyase_fold/virulence"/>
</dbReference>
<keyword evidence="10" id="KW-0812">Transmembrane</keyword>
<comment type="similarity">
    <text evidence="2 9">Belongs to the glycosyl hydrolase 28 family.</text>
</comment>
<keyword evidence="5 9" id="KW-0378">Hydrolase</keyword>
<dbReference type="Proteomes" id="UP001054252">
    <property type="component" value="Unassembled WGS sequence"/>
</dbReference>
<dbReference type="Pfam" id="PF00295">
    <property type="entry name" value="Glyco_hydro_28"/>
    <property type="match status" value="1"/>
</dbReference>
<evidence type="ECO:0000256" key="7">
    <source>
        <dbReference type="ARBA" id="ARBA00023316"/>
    </source>
</evidence>
<comment type="subcellular location">
    <subcellularLocation>
        <location evidence="1">Secreted</location>
        <location evidence="1">Cell wall</location>
    </subcellularLocation>
</comment>
<dbReference type="GO" id="GO:0071555">
    <property type="term" value="P:cell wall organization"/>
    <property type="evidence" value="ECO:0007669"/>
    <property type="project" value="UniProtKB-KW"/>
</dbReference>
<dbReference type="PROSITE" id="PS00502">
    <property type="entry name" value="POLYGALACTURONASE"/>
    <property type="match status" value="1"/>
</dbReference>
<reference evidence="11 12" key="1">
    <citation type="journal article" date="2021" name="Commun. Biol.">
        <title>The genome of Shorea leprosula (Dipterocarpaceae) highlights the ecological relevance of drought in aseasonal tropical rainforests.</title>
        <authorList>
            <person name="Ng K.K.S."/>
            <person name="Kobayashi M.J."/>
            <person name="Fawcett J.A."/>
            <person name="Hatakeyama M."/>
            <person name="Paape T."/>
            <person name="Ng C.H."/>
            <person name="Ang C.C."/>
            <person name="Tnah L.H."/>
            <person name="Lee C.T."/>
            <person name="Nishiyama T."/>
            <person name="Sese J."/>
            <person name="O'Brien M.J."/>
            <person name="Copetti D."/>
            <person name="Mohd Noor M.I."/>
            <person name="Ong R.C."/>
            <person name="Putra M."/>
            <person name="Sireger I.Z."/>
            <person name="Indrioko S."/>
            <person name="Kosugi Y."/>
            <person name="Izuno A."/>
            <person name="Isagi Y."/>
            <person name="Lee S.L."/>
            <person name="Shimizu K.K."/>
        </authorList>
    </citation>
    <scope>NUCLEOTIDE SEQUENCE [LARGE SCALE GENOMIC DNA]</scope>
    <source>
        <strain evidence="11">214</strain>
    </source>
</reference>
<sequence>MKSFPSLLRSNAITQNPSFVSSPIVVWNDYIVASNNGETQAASTLVSQLPLVPYVHSISLSSLRLVSSLLLSQKLVLEAFFFVLFILSVLSSTWYIGHAQGQQFINVVDDFGAVGDGKTDDSQAFLRAWNKLCSETSGNSMPTMVVPAKKTFLVKQVEFAGPCKSSSVQIQVANTQWTDCKSECWFCFSNVESLNLTGTGTFEGNGPAWWKIPGVTINNCAKPAVLRFTGCNNLQVTGLTSHNSPLNHIAISSCKGVSLSNINLIAPADSPNTDGIDLSNSNQVTISDSFIGTGDDCVAINGGNSHVNITRLICGPGHGISVGSLGKDGSMDTVEEVHIRNCTFNGTQNGARIKTWAGGQGFARFISYEDIILIGSQHPILIDQHYCPHQNCPPEKGTAVSVSDITFNGFRGTSADIIAITLNCSSVVPCKNIIMNEVNITPSIPTSKVVAICNNARGTATSTTPAVPCLGSQGIRTVVEDKQTDGDRIIRSVTEGELKNEL</sequence>
<dbReference type="SMART" id="SM00710">
    <property type="entry name" value="PbH1"/>
    <property type="match status" value="4"/>
</dbReference>
<evidence type="ECO:0000256" key="1">
    <source>
        <dbReference type="ARBA" id="ARBA00004191"/>
    </source>
</evidence>
<feature type="transmembrane region" description="Helical" evidence="10">
    <location>
        <begin position="75"/>
        <end position="96"/>
    </location>
</feature>
<dbReference type="InterPro" id="IPR012334">
    <property type="entry name" value="Pectin_lyas_fold"/>
</dbReference>
<feature type="active site" evidence="8">
    <location>
        <position position="318"/>
    </location>
</feature>
<comment type="caution">
    <text evidence="11">The sequence shown here is derived from an EMBL/GenBank/DDBJ whole genome shotgun (WGS) entry which is preliminary data.</text>
</comment>
<protein>
    <recommendedName>
        <fullName evidence="13">Polygalacturonase</fullName>
    </recommendedName>
</protein>
<keyword evidence="7" id="KW-0961">Cell wall biogenesis/degradation</keyword>
<evidence type="ECO:0000256" key="8">
    <source>
        <dbReference type="PROSITE-ProRule" id="PRU10052"/>
    </source>
</evidence>
<evidence type="ECO:0000256" key="4">
    <source>
        <dbReference type="ARBA" id="ARBA00022525"/>
    </source>
</evidence>
<dbReference type="InterPro" id="IPR006626">
    <property type="entry name" value="PbH1"/>
</dbReference>
<evidence type="ECO:0000256" key="10">
    <source>
        <dbReference type="SAM" id="Phobius"/>
    </source>
</evidence>
<evidence type="ECO:0000256" key="3">
    <source>
        <dbReference type="ARBA" id="ARBA00022512"/>
    </source>
</evidence>
<evidence type="ECO:0000256" key="5">
    <source>
        <dbReference type="ARBA" id="ARBA00022801"/>
    </source>
</evidence>
<dbReference type="AlphaFoldDB" id="A0AAV5J0B1"/>
<dbReference type="PANTHER" id="PTHR31375">
    <property type="match status" value="1"/>
</dbReference>
<evidence type="ECO:0008006" key="13">
    <source>
        <dbReference type="Google" id="ProtNLM"/>
    </source>
</evidence>
<proteinExistence type="inferred from homology"/>
<evidence type="ECO:0000256" key="9">
    <source>
        <dbReference type="RuleBase" id="RU361169"/>
    </source>
</evidence>
<organism evidence="11 12">
    <name type="scientific">Rubroshorea leprosula</name>
    <dbReference type="NCBI Taxonomy" id="152421"/>
    <lineage>
        <taxon>Eukaryota</taxon>
        <taxon>Viridiplantae</taxon>
        <taxon>Streptophyta</taxon>
        <taxon>Embryophyta</taxon>
        <taxon>Tracheophyta</taxon>
        <taxon>Spermatophyta</taxon>
        <taxon>Magnoliopsida</taxon>
        <taxon>eudicotyledons</taxon>
        <taxon>Gunneridae</taxon>
        <taxon>Pentapetalae</taxon>
        <taxon>rosids</taxon>
        <taxon>malvids</taxon>
        <taxon>Malvales</taxon>
        <taxon>Dipterocarpaceae</taxon>
        <taxon>Rubroshorea</taxon>
    </lineage>
</organism>
<keyword evidence="10" id="KW-1133">Transmembrane helix</keyword>
<dbReference type="SUPFAM" id="SSF51126">
    <property type="entry name" value="Pectin lyase-like"/>
    <property type="match status" value="1"/>
</dbReference>
<evidence type="ECO:0000313" key="11">
    <source>
        <dbReference type="EMBL" id="GKV08049.1"/>
    </source>
</evidence>
<dbReference type="GO" id="GO:0005975">
    <property type="term" value="P:carbohydrate metabolic process"/>
    <property type="evidence" value="ECO:0007669"/>
    <property type="project" value="InterPro"/>
</dbReference>
<evidence type="ECO:0000313" key="12">
    <source>
        <dbReference type="Proteomes" id="UP001054252"/>
    </source>
</evidence>
<evidence type="ECO:0000256" key="6">
    <source>
        <dbReference type="ARBA" id="ARBA00023295"/>
    </source>
</evidence>